<organism evidence="3">
    <name type="scientific">Anisakis simplex</name>
    <name type="common">Herring worm</name>
    <dbReference type="NCBI Taxonomy" id="6269"/>
    <lineage>
        <taxon>Eukaryota</taxon>
        <taxon>Metazoa</taxon>
        <taxon>Ecdysozoa</taxon>
        <taxon>Nematoda</taxon>
        <taxon>Chromadorea</taxon>
        <taxon>Rhabditida</taxon>
        <taxon>Spirurina</taxon>
        <taxon>Ascaridomorpha</taxon>
        <taxon>Ascaridoidea</taxon>
        <taxon>Anisakidae</taxon>
        <taxon>Anisakis</taxon>
        <taxon>Anisakis simplex complex</taxon>
    </lineage>
</organism>
<accession>A0A0M3KFV0</accession>
<dbReference type="AlphaFoldDB" id="A0A0M3KFV0"/>
<dbReference type="EMBL" id="UYRR01036901">
    <property type="protein sequence ID" value="VDK68371.1"/>
    <property type="molecule type" value="Genomic_DNA"/>
</dbReference>
<name>A0A0M3KFV0_ANISI</name>
<reference evidence="1 2" key="2">
    <citation type="submission" date="2018-11" db="EMBL/GenBank/DDBJ databases">
        <authorList>
            <consortium name="Pathogen Informatics"/>
        </authorList>
    </citation>
    <scope>NUCLEOTIDE SEQUENCE [LARGE SCALE GENOMIC DNA]</scope>
</reference>
<evidence type="ECO:0000313" key="2">
    <source>
        <dbReference type="Proteomes" id="UP000267096"/>
    </source>
</evidence>
<evidence type="ECO:0000313" key="3">
    <source>
        <dbReference type="WBParaSite" id="ASIM_0001986101-mRNA-1"/>
    </source>
</evidence>
<keyword evidence="2" id="KW-1185">Reference proteome</keyword>
<dbReference type="Proteomes" id="UP000267096">
    <property type="component" value="Unassembled WGS sequence"/>
</dbReference>
<dbReference type="WBParaSite" id="ASIM_0001986101-mRNA-1">
    <property type="protein sequence ID" value="ASIM_0001986101-mRNA-1"/>
    <property type="gene ID" value="ASIM_0001986101"/>
</dbReference>
<reference evidence="3" key="1">
    <citation type="submission" date="2017-02" db="UniProtKB">
        <authorList>
            <consortium name="WormBaseParasite"/>
        </authorList>
    </citation>
    <scope>IDENTIFICATION</scope>
</reference>
<sequence length="193" mass="22404">MLREFTSDDDKQQATLLLGNSPHMLPICNLIKAMRRCSPGFIRLFGYPSCSPVFWFGVLPDLGFELFVKLFKQLTNNTYPWKCASYHLFHMKEEQQKNVSEKKLELPSEYRFDDIHPTSDAKIIEGTDERRVEIMRKMYECLPTVAVRSGDVLKGVGAFALCTFYLPWGKTLSKEVKSILEMRVWQECVSFRS</sequence>
<proteinExistence type="predicted"/>
<protein>
    <submittedName>
        <fullName evidence="3">CRAL-TRIO domain-containing protein</fullName>
    </submittedName>
</protein>
<gene>
    <name evidence="1" type="ORF">ASIM_LOCUS19247</name>
</gene>
<evidence type="ECO:0000313" key="1">
    <source>
        <dbReference type="EMBL" id="VDK68371.1"/>
    </source>
</evidence>